<dbReference type="SUPFAM" id="SSF50978">
    <property type="entry name" value="WD40 repeat-like"/>
    <property type="match status" value="1"/>
</dbReference>
<dbReference type="Gene3D" id="1.25.10.10">
    <property type="entry name" value="Leucine-rich Repeat Variant"/>
    <property type="match status" value="1"/>
</dbReference>
<dbReference type="PANTHER" id="PTHR44813:SF1">
    <property type="entry name" value="MITOGEN-ACTIVATED PROTEIN KINASE-BINDING PROTEIN 1"/>
    <property type="match status" value="1"/>
</dbReference>
<evidence type="ECO:0000256" key="1">
    <source>
        <dbReference type="SAM" id="SignalP"/>
    </source>
</evidence>
<dbReference type="EMBL" id="CAJPEX010000574">
    <property type="protein sequence ID" value="CAG0916344.1"/>
    <property type="molecule type" value="Genomic_DNA"/>
</dbReference>
<dbReference type="InterPro" id="IPR015943">
    <property type="entry name" value="WD40/YVTN_repeat-like_dom_sf"/>
</dbReference>
<accession>A0A7R9BKJ2</accession>
<dbReference type="AlphaFoldDB" id="A0A7R9BKJ2"/>
<evidence type="ECO:0000313" key="2">
    <source>
        <dbReference type="EMBL" id="CAD7276192.1"/>
    </source>
</evidence>
<organism evidence="2">
    <name type="scientific">Notodromas monacha</name>
    <dbReference type="NCBI Taxonomy" id="399045"/>
    <lineage>
        <taxon>Eukaryota</taxon>
        <taxon>Metazoa</taxon>
        <taxon>Ecdysozoa</taxon>
        <taxon>Arthropoda</taxon>
        <taxon>Crustacea</taxon>
        <taxon>Oligostraca</taxon>
        <taxon>Ostracoda</taxon>
        <taxon>Podocopa</taxon>
        <taxon>Podocopida</taxon>
        <taxon>Cypridocopina</taxon>
        <taxon>Cypridoidea</taxon>
        <taxon>Cyprididae</taxon>
        <taxon>Notodromas</taxon>
    </lineage>
</organism>
<dbReference type="Pfam" id="PF00400">
    <property type="entry name" value="WD40"/>
    <property type="match status" value="1"/>
</dbReference>
<dbReference type="InterPro" id="IPR036322">
    <property type="entry name" value="WD40_repeat_dom_sf"/>
</dbReference>
<dbReference type="InterPro" id="IPR055292">
    <property type="entry name" value="MABP1"/>
</dbReference>
<evidence type="ECO:0000313" key="3">
    <source>
        <dbReference type="Proteomes" id="UP000678499"/>
    </source>
</evidence>
<dbReference type="InterPro" id="IPR011989">
    <property type="entry name" value="ARM-like"/>
</dbReference>
<feature type="chain" id="PRO_5036210086" evidence="1">
    <location>
        <begin position="22"/>
        <end position="377"/>
    </location>
</feature>
<dbReference type="Gene3D" id="2.130.10.10">
    <property type="entry name" value="YVTN repeat-like/Quinoprotein amine dehydrogenase"/>
    <property type="match status" value="1"/>
</dbReference>
<dbReference type="PANTHER" id="PTHR44813">
    <property type="entry name" value="MITOGEN-ACTIVATED PROTEIN KINASE-BINDING PROTEIN 1"/>
    <property type="match status" value="1"/>
</dbReference>
<keyword evidence="3" id="KW-1185">Reference proteome</keyword>
<dbReference type="InterPro" id="IPR001680">
    <property type="entry name" value="WD40_rpt"/>
</dbReference>
<dbReference type="OrthoDB" id="10263328at2759"/>
<reference evidence="2" key="1">
    <citation type="submission" date="2020-11" db="EMBL/GenBank/DDBJ databases">
        <authorList>
            <person name="Tran Van P."/>
        </authorList>
    </citation>
    <scope>NUCLEOTIDE SEQUENCE</scope>
</reference>
<keyword evidence="1" id="KW-0732">Signal</keyword>
<feature type="signal peptide" evidence="1">
    <location>
        <begin position="1"/>
        <end position="21"/>
    </location>
</feature>
<proteinExistence type="predicted"/>
<dbReference type="EMBL" id="OA882611">
    <property type="protein sequence ID" value="CAD7276192.1"/>
    <property type="molecule type" value="Genomic_DNA"/>
</dbReference>
<dbReference type="SUPFAM" id="SSF48371">
    <property type="entry name" value="ARM repeat"/>
    <property type="match status" value="1"/>
</dbReference>
<protein>
    <submittedName>
        <fullName evidence="2">Uncharacterized protein</fullName>
    </submittedName>
</protein>
<sequence>MILCIPSAYFVILVKLERVLGLMSSSNTAIAQDPNTGSLAYAARCVIVVFLPLKPPPTPSNGATLSKNGQWKYLRSNSRKTITCLAFSKDGMFLASGECGYNPCVRVWDVALRVEHAVFMGHKFGIKLFPLAKNIWYLLEHSMIRLSMSGIGSIKQKSRAIVFQQRGNKKIKDPVPLTEWSAILGEQGNNYFADVCWGVGDAGDSTFAMTKSGLLCEFNNRRLLDRWVELRAAVMTFGSILEGLSNEKLKPMMDEALMPVLMNFMSDTSIQVRDTWLGPWVEYVNTWTSTLNSEVLTALPNAFCVSLSDEPSVAANVCWALKSLSFAAYMAVQTSDKESIEPDAYPLLPFFHILMQKLLWTTKQSNGAQVSDLIHRW</sequence>
<dbReference type="Proteomes" id="UP000678499">
    <property type="component" value="Unassembled WGS sequence"/>
</dbReference>
<dbReference type="InterPro" id="IPR016024">
    <property type="entry name" value="ARM-type_fold"/>
</dbReference>
<gene>
    <name evidence="2" type="ORF">NMOB1V02_LOCUS3968</name>
</gene>
<name>A0A7R9BKJ2_9CRUS</name>